<keyword evidence="4" id="KW-1185">Reference proteome</keyword>
<dbReference type="PANTHER" id="PTHR43767">
    <property type="entry name" value="LONG-CHAIN-FATTY-ACID--COA LIGASE"/>
    <property type="match status" value="1"/>
</dbReference>
<dbReference type="Gene3D" id="3.40.50.12780">
    <property type="entry name" value="N-terminal domain of ligase-like"/>
    <property type="match status" value="1"/>
</dbReference>
<dbReference type="RefSeq" id="WP_344719577.1">
    <property type="nucleotide sequence ID" value="NZ_BAAAUS010000005.1"/>
</dbReference>
<dbReference type="EMBL" id="JBHUCO010000062">
    <property type="protein sequence ID" value="MFD1523376.1"/>
    <property type="molecule type" value="Genomic_DNA"/>
</dbReference>
<dbReference type="Pfam" id="PF13193">
    <property type="entry name" value="AMP-binding_C"/>
    <property type="match status" value="1"/>
</dbReference>
<dbReference type="InterPro" id="IPR050237">
    <property type="entry name" value="ATP-dep_AMP-bd_enzyme"/>
</dbReference>
<evidence type="ECO:0000313" key="3">
    <source>
        <dbReference type="EMBL" id="MFD1523376.1"/>
    </source>
</evidence>
<gene>
    <name evidence="3" type="ORF">ACFSJD_38240</name>
</gene>
<dbReference type="InterPro" id="IPR045851">
    <property type="entry name" value="AMP-bd_C_sf"/>
</dbReference>
<feature type="domain" description="AMP-dependent synthetase/ligase" evidence="1">
    <location>
        <begin position="56"/>
        <end position="433"/>
    </location>
</feature>
<dbReference type="SUPFAM" id="SSF56801">
    <property type="entry name" value="Acetyl-CoA synthetase-like"/>
    <property type="match status" value="1"/>
</dbReference>
<dbReference type="Proteomes" id="UP001597114">
    <property type="component" value="Unassembled WGS sequence"/>
</dbReference>
<dbReference type="PANTHER" id="PTHR43767:SF1">
    <property type="entry name" value="NONRIBOSOMAL PEPTIDE SYNTHASE PES1 (EUROFUNG)-RELATED"/>
    <property type="match status" value="1"/>
</dbReference>
<feature type="domain" description="AMP-binding enzyme C-terminal" evidence="2">
    <location>
        <begin position="482"/>
        <end position="561"/>
    </location>
</feature>
<dbReference type="InterPro" id="IPR042099">
    <property type="entry name" value="ANL_N_sf"/>
</dbReference>
<proteinExistence type="predicted"/>
<dbReference type="InterPro" id="IPR020845">
    <property type="entry name" value="AMP-binding_CS"/>
</dbReference>
<evidence type="ECO:0000259" key="1">
    <source>
        <dbReference type="Pfam" id="PF00501"/>
    </source>
</evidence>
<dbReference type="InterPro" id="IPR000873">
    <property type="entry name" value="AMP-dep_synth/lig_dom"/>
</dbReference>
<dbReference type="Gene3D" id="3.30.300.30">
    <property type="match status" value="1"/>
</dbReference>
<reference evidence="4" key="1">
    <citation type="journal article" date="2019" name="Int. J. Syst. Evol. Microbiol.">
        <title>The Global Catalogue of Microorganisms (GCM) 10K type strain sequencing project: providing services to taxonomists for standard genome sequencing and annotation.</title>
        <authorList>
            <consortium name="The Broad Institute Genomics Platform"/>
            <consortium name="The Broad Institute Genome Sequencing Center for Infectious Disease"/>
            <person name="Wu L."/>
            <person name="Ma J."/>
        </authorList>
    </citation>
    <scope>NUCLEOTIDE SEQUENCE [LARGE SCALE GENOMIC DNA]</scope>
    <source>
        <strain evidence="4">CCM 7043</strain>
    </source>
</reference>
<dbReference type="InterPro" id="IPR025110">
    <property type="entry name" value="AMP-bd_C"/>
</dbReference>
<evidence type="ECO:0000313" key="4">
    <source>
        <dbReference type="Proteomes" id="UP001597114"/>
    </source>
</evidence>
<evidence type="ECO:0000259" key="2">
    <source>
        <dbReference type="Pfam" id="PF13193"/>
    </source>
</evidence>
<accession>A0ABW4F897</accession>
<name>A0ABW4F897_9PSEU</name>
<protein>
    <submittedName>
        <fullName evidence="3">Class I adenylate-forming enzyme family protein</fullName>
    </submittedName>
</protein>
<dbReference type="PROSITE" id="PS00455">
    <property type="entry name" value="AMP_BINDING"/>
    <property type="match status" value="1"/>
</dbReference>
<organism evidence="3 4">
    <name type="scientific">Pseudonocardia yunnanensis</name>
    <dbReference type="NCBI Taxonomy" id="58107"/>
    <lineage>
        <taxon>Bacteria</taxon>
        <taxon>Bacillati</taxon>
        <taxon>Actinomycetota</taxon>
        <taxon>Actinomycetes</taxon>
        <taxon>Pseudonocardiales</taxon>
        <taxon>Pseudonocardiaceae</taxon>
        <taxon>Pseudonocardia</taxon>
    </lineage>
</organism>
<dbReference type="Pfam" id="PF00501">
    <property type="entry name" value="AMP-binding"/>
    <property type="match status" value="1"/>
</dbReference>
<comment type="caution">
    <text evidence="3">The sequence shown here is derived from an EMBL/GenBank/DDBJ whole genome shotgun (WGS) entry which is preliminary data.</text>
</comment>
<sequence>MTTADSAVSLRAALTARFTSPGAPFEVVERLVRGIPTRVYSGGPQTLRELLLASSAFGDRDFLVYGSERWTYAEHLQQVAGLARCLLEEYGLRKGDRVAVTMRNHPEWAPIFYATQVVGLVLVPLNAWWTGAELRYALLDSGARFVVADAERAALIAPHLDELGGVPLVEVRGGDEPTPGARRWADLLASLGPDATVPDLDVAPDDDATILYTSGTTGRPKGAIGSHRNHCTNIRNTQLGAYVGATIANGGEPPVPDPDAPQQGSLCTFPLFHIAGITSVCYSVLVGAKLATQYKWDRVAALELVQRERLTGVSGVPTVMRQLVEDATADPGRVPTLTAISMGGTPIPPDLIGRIDSGFSSLVAPANGYGLTETTSAVVSNSGADYVTHPDSVGRCAPGTDVRVVDPADGQDLPDGEVGELWFRGPNIVRGYWNNPEATAAAFTDGWFHTGDLGRVQDGWIYVVDRMKDVVIRGGENIYCAEVEAALFEHPAVGDVAVVGVPHESLGEEAVAVVHLRAGIEPGLDTAEDLRGHVRARLASFKVPAHVVFRDEPLPRTPSGKVLKRDLRGPVAAELGVAR</sequence>